<gene>
    <name evidence="7" type="primary">uxaC</name>
    <name evidence="8" type="ORF">IQ37_12120</name>
</gene>
<dbReference type="eggNOG" id="COG1904">
    <property type="taxonomic scope" value="Bacteria"/>
</dbReference>
<evidence type="ECO:0000256" key="5">
    <source>
        <dbReference type="ARBA" id="ARBA00020555"/>
    </source>
</evidence>
<name>A0A086B9P6_9FLAO</name>
<dbReference type="NCBIfam" id="NF002794">
    <property type="entry name" value="PRK02925.1"/>
    <property type="match status" value="1"/>
</dbReference>
<comment type="pathway">
    <text evidence="2 7">Carbohydrate metabolism; pentose and glucuronate interconversion.</text>
</comment>
<dbReference type="Proteomes" id="UP000028709">
    <property type="component" value="Unassembled WGS sequence"/>
</dbReference>
<keyword evidence="6 7" id="KW-0413">Isomerase</keyword>
<dbReference type="PANTHER" id="PTHR30068">
    <property type="entry name" value="URONATE ISOMERASE"/>
    <property type="match status" value="1"/>
</dbReference>
<evidence type="ECO:0000313" key="8">
    <source>
        <dbReference type="EMBL" id="KFF25660.1"/>
    </source>
</evidence>
<evidence type="ECO:0000256" key="6">
    <source>
        <dbReference type="ARBA" id="ARBA00023235"/>
    </source>
</evidence>
<dbReference type="HAMAP" id="MF_00675">
    <property type="entry name" value="UxaC"/>
    <property type="match status" value="1"/>
</dbReference>
<dbReference type="STRING" id="558152.IQ37_12120"/>
<dbReference type="Gene3D" id="1.10.2020.10">
    <property type="entry name" value="uronate isomerase, domain 2, chain A"/>
    <property type="match status" value="1"/>
</dbReference>
<dbReference type="Pfam" id="PF02614">
    <property type="entry name" value="UxaC"/>
    <property type="match status" value="1"/>
</dbReference>
<keyword evidence="9" id="KW-1185">Reference proteome</keyword>
<reference evidence="8 9" key="1">
    <citation type="submission" date="2014-07" db="EMBL/GenBank/DDBJ databases">
        <title>Genome of Chryseobacterium piperi CTM.</title>
        <authorList>
            <person name="Pipes S.E."/>
            <person name="Stropko S.J."/>
            <person name="Newman J.D."/>
        </authorList>
    </citation>
    <scope>NUCLEOTIDE SEQUENCE [LARGE SCALE GENOMIC DNA]</scope>
    <source>
        <strain evidence="8 9">CTM</strain>
    </source>
</reference>
<dbReference type="PANTHER" id="PTHR30068:SF4">
    <property type="entry name" value="URONATE ISOMERASE"/>
    <property type="match status" value="1"/>
</dbReference>
<dbReference type="EC" id="5.3.1.12" evidence="4 7"/>
<dbReference type="Gene3D" id="3.20.20.140">
    <property type="entry name" value="Metal-dependent hydrolases"/>
    <property type="match status" value="1"/>
</dbReference>
<organism evidence="8 9">
    <name type="scientific">Chryseobacterium piperi</name>
    <dbReference type="NCBI Taxonomy" id="558152"/>
    <lineage>
        <taxon>Bacteria</taxon>
        <taxon>Pseudomonadati</taxon>
        <taxon>Bacteroidota</taxon>
        <taxon>Flavobacteriia</taxon>
        <taxon>Flavobacteriales</taxon>
        <taxon>Weeksellaceae</taxon>
        <taxon>Chryseobacterium group</taxon>
        <taxon>Chryseobacterium</taxon>
    </lineage>
</organism>
<evidence type="ECO:0000256" key="1">
    <source>
        <dbReference type="ARBA" id="ARBA00001165"/>
    </source>
</evidence>
<dbReference type="GO" id="GO:0042840">
    <property type="term" value="P:D-glucuronate catabolic process"/>
    <property type="evidence" value="ECO:0007669"/>
    <property type="project" value="TreeGrafter"/>
</dbReference>
<comment type="catalytic activity">
    <reaction evidence="7">
        <text>aldehydo-D-galacturonate = keto-D-tagaturonate</text>
        <dbReference type="Rhea" id="RHEA:27702"/>
        <dbReference type="ChEBI" id="CHEBI:12952"/>
        <dbReference type="ChEBI" id="CHEBI:17886"/>
    </reaction>
</comment>
<dbReference type="RefSeq" id="WP_034685399.1">
    <property type="nucleotide sequence ID" value="NZ_CP023049.2"/>
</dbReference>
<evidence type="ECO:0000256" key="3">
    <source>
        <dbReference type="ARBA" id="ARBA00008397"/>
    </source>
</evidence>
<dbReference type="AlphaFoldDB" id="A0A086B9P6"/>
<comment type="catalytic activity">
    <reaction evidence="1 7">
        <text>D-glucuronate = D-fructuronate</text>
        <dbReference type="Rhea" id="RHEA:13049"/>
        <dbReference type="ChEBI" id="CHEBI:58720"/>
        <dbReference type="ChEBI" id="CHEBI:59863"/>
        <dbReference type="EC" id="5.3.1.12"/>
    </reaction>
</comment>
<dbReference type="OrthoDB" id="9766564at2"/>
<dbReference type="GO" id="GO:0008880">
    <property type="term" value="F:glucuronate isomerase activity"/>
    <property type="evidence" value="ECO:0007669"/>
    <property type="project" value="UniProtKB-UniRule"/>
</dbReference>
<dbReference type="InterPro" id="IPR003766">
    <property type="entry name" value="Uronate_isomerase"/>
</dbReference>
<evidence type="ECO:0000313" key="9">
    <source>
        <dbReference type="Proteomes" id="UP000028709"/>
    </source>
</evidence>
<dbReference type="GO" id="GO:0019698">
    <property type="term" value="P:D-galacturonate catabolic process"/>
    <property type="evidence" value="ECO:0007669"/>
    <property type="project" value="TreeGrafter"/>
</dbReference>
<dbReference type="UniPathway" id="UPA00246"/>
<evidence type="ECO:0000256" key="2">
    <source>
        <dbReference type="ARBA" id="ARBA00004892"/>
    </source>
</evidence>
<evidence type="ECO:0000256" key="7">
    <source>
        <dbReference type="HAMAP-Rule" id="MF_00675"/>
    </source>
</evidence>
<accession>A0A086B9P6</accession>
<evidence type="ECO:0000256" key="4">
    <source>
        <dbReference type="ARBA" id="ARBA00012546"/>
    </source>
</evidence>
<comment type="caution">
    <text evidence="8">The sequence shown here is derived from an EMBL/GenBank/DDBJ whole genome shotgun (WGS) entry which is preliminary data.</text>
</comment>
<dbReference type="SUPFAM" id="SSF51556">
    <property type="entry name" value="Metallo-dependent hydrolases"/>
    <property type="match status" value="1"/>
</dbReference>
<protein>
    <recommendedName>
        <fullName evidence="5 7">Uronate isomerase</fullName>
        <ecNumber evidence="4 7">5.3.1.12</ecNumber>
    </recommendedName>
    <alternativeName>
        <fullName evidence="7">Glucuronate isomerase</fullName>
    </alternativeName>
    <alternativeName>
        <fullName evidence="7">Uronic isomerase</fullName>
    </alternativeName>
</protein>
<dbReference type="EMBL" id="JPRJ01000021">
    <property type="protein sequence ID" value="KFF25660.1"/>
    <property type="molecule type" value="Genomic_DNA"/>
</dbReference>
<dbReference type="KEGG" id="cpip:CJF12_04315"/>
<comment type="similarity">
    <text evidence="3 7">Belongs to the metallo-dependent hydrolases superfamily. Uronate isomerase family.</text>
</comment>
<sequence length="468" mass="54414">MEYFLQNNFILESYLAETLYFNFAAPQPIIDYHSHLSPHILAENQPFENITELWLRGDHYKWRAMRAFGVEEHFITGEASPREKFRKWAEVVPYTVRNPLFHWTHMELKNPFGIKELLNPDTADRIYDQTLEQLQGETFKPRAIVQHFNVKMQGTTDDPIDSLEDHQKLKEEGYSVNVLPSFRPDKVFAIDFGDRYRSYIKQLELVSKVSIHNFESLIAALEKRIDYFHLAGCVSSDHSFPSMPVPHHFTIEEVDQVFQEVLQGDDTQAKKIHTSFTFYVLTELCKLYHDKGWVQQFHLGALRNGNIYKAKVLGTDKGYDSIGDYAQAQQLSFFLSHMDIQERLAKTIIYNLNPSDNALFAAMTGNFQGNSIKGKIQFGSAWWFSDHLDGMMQQLNELSNVGLLSTFIGMLTDSRSFVSYSRHEYFRRLLCNLLANDIKKGYIPYDVPFIGSIIEDICYRNAKHYFNL</sequence>
<dbReference type="InterPro" id="IPR032466">
    <property type="entry name" value="Metal_Hydrolase"/>
</dbReference>
<proteinExistence type="inferred from homology"/>